<feature type="region of interest" description="Disordered" evidence="9">
    <location>
        <begin position="1"/>
        <end position="20"/>
    </location>
</feature>
<feature type="transmembrane region" description="Helical" evidence="8">
    <location>
        <begin position="311"/>
        <end position="331"/>
    </location>
</feature>
<dbReference type="Pfam" id="PF01544">
    <property type="entry name" value="CorA"/>
    <property type="match status" value="1"/>
</dbReference>
<sequence length="379" mass="43901">MHTKFYSDSQHRQTDHALQSRAADKVGLPAGTLIHIGAKHQSECKISAIQYSVETLIYHEISSISDLQSLQNNELITWVNLDGLSNIDIVERIGHQLNIHPLVLEDILSTHQSPKLEEYENFLYLVIKGISLDQNKIFSLQYEQISILLLANYVITFKEKSDTTFDPVYHYLQNRSGRLRLKGSDYLAYVILDTIVDEYFVVEDSLDDVIDSLEDNILLNSNKEILQTIQQIRRSLISMKRNISPLRELLAAIQHIDTPLLQEKTLRYFGDVYDHVLRVNDSLESYRERISAMHDIYLSSISNKMNETIKILTIFATIFIPLTFIAGIYGMNFEYMPELKWRWAYPALWVIFILVSIGLLRAYSEIQRSDTRCQVRIPV</sequence>
<dbReference type="AlphaFoldDB" id="A0A1H2HD08"/>
<evidence type="ECO:0000256" key="1">
    <source>
        <dbReference type="ARBA" id="ARBA00004651"/>
    </source>
</evidence>
<dbReference type="FunFam" id="1.20.58.340:FF:000012">
    <property type="entry name" value="Magnesium transport protein CorA"/>
    <property type="match status" value="1"/>
</dbReference>
<proteinExistence type="inferred from homology"/>
<reference evidence="11" key="1">
    <citation type="submission" date="2016-10" db="EMBL/GenBank/DDBJ databases">
        <authorList>
            <person name="Varghese N."/>
            <person name="Submissions S."/>
        </authorList>
    </citation>
    <scope>NUCLEOTIDE SEQUENCE [LARGE SCALE GENOMIC DNA]</scope>
    <source>
        <strain evidence="11">Nm10</strain>
    </source>
</reference>
<evidence type="ECO:0000256" key="5">
    <source>
        <dbReference type="ARBA" id="ARBA00022692"/>
    </source>
</evidence>
<dbReference type="GO" id="GO:0000287">
    <property type="term" value="F:magnesium ion binding"/>
    <property type="evidence" value="ECO:0007669"/>
    <property type="project" value="TreeGrafter"/>
</dbReference>
<evidence type="ECO:0000256" key="8">
    <source>
        <dbReference type="RuleBase" id="RU362010"/>
    </source>
</evidence>
<dbReference type="Gene3D" id="3.30.460.20">
    <property type="entry name" value="CorA soluble domain-like"/>
    <property type="match status" value="1"/>
</dbReference>
<keyword evidence="3 8" id="KW-0813">Transport</keyword>
<dbReference type="GO" id="GO:0015095">
    <property type="term" value="F:magnesium ion transmembrane transporter activity"/>
    <property type="evidence" value="ECO:0007669"/>
    <property type="project" value="UniProtKB-UniRule"/>
</dbReference>
<dbReference type="PANTHER" id="PTHR46494:SF1">
    <property type="entry name" value="CORA FAMILY METAL ION TRANSPORTER (EUROFUNG)"/>
    <property type="match status" value="1"/>
</dbReference>
<keyword evidence="11" id="KW-1185">Reference proteome</keyword>
<evidence type="ECO:0000256" key="9">
    <source>
        <dbReference type="SAM" id="MobiDB-lite"/>
    </source>
</evidence>
<dbReference type="SUPFAM" id="SSF143865">
    <property type="entry name" value="CorA soluble domain-like"/>
    <property type="match status" value="1"/>
</dbReference>
<dbReference type="GO" id="GO:0050897">
    <property type="term" value="F:cobalt ion binding"/>
    <property type="evidence" value="ECO:0007669"/>
    <property type="project" value="TreeGrafter"/>
</dbReference>
<dbReference type="InterPro" id="IPR045861">
    <property type="entry name" value="CorA_cytoplasmic_dom"/>
</dbReference>
<keyword evidence="7 8" id="KW-0472">Membrane</keyword>
<protein>
    <recommendedName>
        <fullName evidence="8">Magnesium transport protein CorA</fullName>
    </recommendedName>
</protein>
<keyword evidence="8" id="KW-0460">Magnesium</keyword>
<dbReference type="EMBL" id="FNLN01000046">
    <property type="protein sequence ID" value="SDU29777.1"/>
    <property type="molecule type" value="Genomic_DNA"/>
</dbReference>
<dbReference type="InterPro" id="IPR004488">
    <property type="entry name" value="Mg/Co-transport_prot_CorA"/>
</dbReference>
<dbReference type="GO" id="GO:0015087">
    <property type="term" value="F:cobalt ion transmembrane transporter activity"/>
    <property type="evidence" value="ECO:0007669"/>
    <property type="project" value="UniProtKB-UniRule"/>
</dbReference>
<dbReference type="CDD" id="cd12828">
    <property type="entry name" value="TmCorA-like_1"/>
    <property type="match status" value="1"/>
</dbReference>
<dbReference type="KEGG" id="nur:ATY38_09200"/>
<feature type="transmembrane region" description="Helical" evidence="8">
    <location>
        <begin position="343"/>
        <end position="363"/>
    </location>
</feature>
<evidence type="ECO:0000313" key="10">
    <source>
        <dbReference type="EMBL" id="SDU29777.1"/>
    </source>
</evidence>
<dbReference type="GO" id="GO:0005886">
    <property type="term" value="C:plasma membrane"/>
    <property type="evidence" value="ECO:0007669"/>
    <property type="project" value="UniProtKB-SubCell"/>
</dbReference>
<evidence type="ECO:0000256" key="6">
    <source>
        <dbReference type="ARBA" id="ARBA00022989"/>
    </source>
</evidence>
<dbReference type="Gene3D" id="1.20.58.340">
    <property type="entry name" value="Magnesium transport protein CorA, transmembrane region"/>
    <property type="match status" value="2"/>
</dbReference>
<evidence type="ECO:0000256" key="7">
    <source>
        <dbReference type="ARBA" id="ARBA00023136"/>
    </source>
</evidence>
<dbReference type="SUPFAM" id="SSF144083">
    <property type="entry name" value="Magnesium transport protein CorA, transmembrane region"/>
    <property type="match status" value="1"/>
</dbReference>
<keyword evidence="4 8" id="KW-1003">Cell membrane</keyword>
<dbReference type="InterPro" id="IPR002523">
    <property type="entry name" value="MgTranspt_CorA/ZnTranspt_ZntB"/>
</dbReference>
<dbReference type="InterPro" id="IPR045863">
    <property type="entry name" value="CorA_TM1_TM2"/>
</dbReference>
<keyword evidence="6 8" id="KW-1133">Transmembrane helix</keyword>
<evidence type="ECO:0000256" key="3">
    <source>
        <dbReference type="ARBA" id="ARBA00022448"/>
    </source>
</evidence>
<gene>
    <name evidence="8" type="primary">corA</name>
    <name evidence="10" type="ORF">SAMN05216406_1462</name>
</gene>
<comment type="subcellular location">
    <subcellularLocation>
        <location evidence="1">Cell membrane</location>
        <topology evidence="1">Multi-pass membrane protein</topology>
    </subcellularLocation>
    <subcellularLocation>
        <location evidence="8">Membrane</location>
        <topology evidence="8">Multi-pass membrane protein</topology>
    </subcellularLocation>
</comment>
<comment type="function">
    <text evidence="8">Mediates influx of magnesium ions.</text>
</comment>
<dbReference type="Proteomes" id="UP000182882">
    <property type="component" value="Unassembled WGS sequence"/>
</dbReference>
<keyword evidence="5 8" id="KW-0812">Transmembrane</keyword>
<comment type="similarity">
    <text evidence="2 8">Belongs to the CorA metal ion transporter (MIT) (TC 1.A.35) family.</text>
</comment>
<evidence type="ECO:0000256" key="2">
    <source>
        <dbReference type="ARBA" id="ARBA00009765"/>
    </source>
</evidence>
<dbReference type="RefSeq" id="WP_062559036.1">
    <property type="nucleotide sequence ID" value="NZ_CP013341.1"/>
</dbReference>
<keyword evidence="8" id="KW-0406">Ion transport</keyword>
<dbReference type="PANTHER" id="PTHR46494">
    <property type="entry name" value="CORA FAMILY METAL ION TRANSPORTER (EUROFUNG)"/>
    <property type="match status" value="1"/>
</dbReference>
<evidence type="ECO:0000313" key="11">
    <source>
        <dbReference type="Proteomes" id="UP000182882"/>
    </source>
</evidence>
<organism evidence="10 11">
    <name type="scientific">Nitrosomonas ureae</name>
    <dbReference type="NCBI Taxonomy" id="44577"/>
    <lineage>
        <taxon>Bacteria</taxon>
        <taxon>Pseudomonadati</taxon>
        <taxon>Pseudomonadota</taxon>
        <taxon>Betaproteobacteria</taxon>
        <taxon>Nitrosomonadales</taxon>
        <taxon>Nitrosomonadaceae</taxon>
        <taxon>Nitrosomonas</taxon>
    </lineage>
</organism>
<evidence type="ECO:0000256" key="4">
    <source>
        <dbReference type="ARBA" id="ARBA00022475"/>
    </source>
</evidence>
<accession>A0A1H2HD08</accession>
<name>A0A1H2HD08_9PROT</name>
<dbReference type="NCBIfam" id="TIGR00383">
    <property type="entry name" value="corA"/>
    <property type="match status" value="1"/>
</dbReference>